<dbReference type="AlphaFoldDB" id="A0A1I0I5L7"/>
<dbReference type="EMBL" id="FOHS01000004">
    <property type="protein sequence ID" value="SET91908.1"/>
    <property type="molecule type" value="Genomic_DNA"/>
</dbReference>
<accession>A0A1I0I5L7</accession>
<evidence type="ECO:0000313" key="1">
    <source>
        <dbReference type="EMBL" id="SET91908.1"/>
    </source>
</evidence>
<protein>
    <recommendedName>
        <fullName evidence="3">SpoIIAA-like</fullName>
    </recommendedName>
</protein>
<organism evidence="1 2">
    <name type="scientific">Hymenobacter actinosclerus</name>
    <dbReference type="NCBI Taxonomy" id="82805"/>
    <lineage>
        <taxon>Bacteria</taxon>
        <taxon>Pseudomonadati</taxon>
        <taxon>Bacteroidota</taxon>
        <taxon>Cytophagia</taxon>
        <taxon>Cytophagales</taxon>
        <taxon>Hymenobacteraceae</taxon>
        <taxon>Hymenobacter</taxon>
    </lineage>
</organism>
<keyword evidence="2" id="KW-1185">Reference proteome</keyword>
<dbReference type="STRING" id="82805.SAMN04487998_3157"/>
<dbReference type="Proteomes" id="UP000198697">
    <property type="component" value="Unassembled WGS sequence"/>
</dbReference>
<name>A0A1I0I5L7_9BACT</name>
<gene>
    <name evidence="1" type="ORF">SAMN04487998_3157</name>
</gene>
<dbReference type="OrthoDB" id="882166at2"/>
<evidence type="ECO:0008006" key="3">
    <source>
        <dbReference type="Google" id="ProtNLM"/>
    </source>
</evidence>
<evidence type="ECO:0000313" key="2">
    <source>
        <dbReference type="Proteomes" id="UP000198697"/>
    </source>
</evidence>
<reference evidence="2" key="1">
    <citation type="submission" date="2016-10" db="EMBL/GenBank/DDBJ databases">
        <authorList>
            <person name="Varghese N."/>
            <person name="Submissions S."/>
        </authorList>
    </citation>
    <scope>NUCLEOTIDE SEQUENCE [LARGE SCALE GENOMIC DNA]</scope>
    <source>
        <strain evidence="2">DSM 15310</strain>
    </source>
</reference>
<proteinExistence type="predicted"/>
<dbReference type="RefSeq" id="WP_092773267.1">
    <property type="nucleotide sequence ID" value="NZ_FOHS01000004.1"/>
</dbReference>
<sequence>METLFESPRFVISYDEANGWLHLLWQGHHNETESKAYGQKIVEKVRLTGATRVLNDATLDQDGWGELTRWIALDFMGQLAEAGIVAAAWVLPENLKARADVLRVLAQVSCPLIDTFVDVEAAYNWLKTGAVIANPGC</sequence>